<proteinExistence type="predicted"/>
<dbReference type="SUPFAM" id="SSF53335">
    <property type="entry name" value="S-adenosyl-L-methionine-dependent methyltransferases"/>
    <property type="match status" value="1"/>
</dbReference>
<sequence length="301" mass="35038">MKYLFKEITECEMCLSNTKDAKVLGQRLNKSQGLRPKKETGISVSIKKCKNCGLIYSNPQPRPFDIQDHYGVPTEDYFQPNYFDWDKSQFSGEIKKVKKLLFFEKGMNALDIGCGVGKNMKSLEEAGFKVSGIEPSESFYKKALSHMAIKEDQIKLGMVEEIEYTEKFDFITFGAIFEHLYHPAKVLEQVSNWLNKDGIVHIEVPSSRDITVKIINVYYRLIGTNYVTHLSPMHSPFHLYEFDLDSFKLMSKRLDFEIEYYEFDVGSLYFFPKILHPLVRWYMNKTNTGNVLTVYLRKIKG</sequence>
<dbReference type="PANTHER" id="PTHR43861">
    <property type="entry name" value="TRANS-ACONITATE 2-METHYLTRANSFERASE-RELATED"/>
    <property type="match status" value="1"/>
</dbReference>
<dbReference type="CDD" id="cd02440">
    <property type="entry name" value="AdoMet_MTases"/>
    <property type="match status" value="1"/>
</dbReference>
<dbReference type="AlphaFoldDB" id="A0A382JEM7"/>
<organism evidence="1">
    <name type="scientific">marine metagenome</name>
    <dbReference type="NCBI Taxonomy" id="408172"/>
    <lineage>
        <taxon>unclassified sequences</taxon>
        <taxon>metagenomes</taxon>
        <taxon>ecological metagenomes</taxon>
    </lineage>
</organism>
<dbReference type="Gene3D" id="3.40.50.150">
    <property type="entry name" value="Vaccinia Virus protein VP39"/>
    <property type="match status" value="1"/>
</dbReference>
<protein>
    <recommendedName>
        <fullName evidence="2">Methyltransferase type 11 domain-containing protein</fullName>
    </recommendedName>
</protein>
<accession>A0A382JEM7</accession>
<dbReference type="EMBL" id="UINC01073292">
    <property type="protein sequence ID" value="SVC09563.1"/>
    <property type="molecule type" value="Genomic_DNA"/>
</dbReference>
<evidence type="ECO:0000313" key="1">
    <source>
        <dbReference type="EMBL" id="SVC09563.1"/>
    </source>
</evidence>
<evidence type="ECO:0008006" key="2">
    <source>
        <dbReference type="Google" id="ProtNLM"/>
    </source>
</evidence>
<dbReference type="Pfam" id="PF13489">
    <property type="entry name" value="Methyltransf_23"/>
    <property type="match status" value="1"/>
</dbReference>
<dbReference type="InterPro" id="IPR029063">
    <property type="entry name" value="SAM-dependent_MTases_sf"/>
</dbReference>
<reference evidence="1" key="1">
    <citation type="submission" date="2018-05" db="EMBL/GenBank/DDBJ databases">
        <authorList>
            <person name="Lanie J.A."/>
            <person name="Ng W.-L."/>
            <person name="Kazmierczak K.M."/>
            <person name="Andrzejewski T.M."/>
            <person name="Davidsen T.M."/>
            <person name="Wayne K.J."/>
            <person name="Tettelin H."/>
            <person name="Glass J.I."/>
            <person name="Rusch D."/>
            <person name="Podicherti R."/>
            <person name="Tsui H.-C.T."/>
            <person name="Winkler M.E."/>
        </authorList>
    </citation>
    <scope>NUCLEOTIDE SEQUENCE</scope>
</reference>
<name>A0A382JEM7_9ZZZZ</name>
<gene>
    <name evidence="1" type="ORF">METZ01_LOCUS262417</name>
</gene>